<dbReference type="Gene3D" id="3.40.50.150">
    <property type="entry name" value="Vaccinia Virus protein VP39"/>
    <property type="match status" value="1"/>
</dbReference>
<dbReference type="PANTHER" id="PTHR43317:SF1">
    <property type="entry name" value="THERMOSPERMINE SYNTHASE ACAULIS5"/>
    <property type="match status" value="1"/>
</dbReference>
<reference evidence="2 3" key="1">
    <citation type="submission" date="2020-01" db="EMBL/GenBank/DDBJ databases">
        <authorList>
            <person name="Deng T."/>
        </authorList>
    </citation>
    <scope>NUCLEOTIDE SEQUENCE [LARGE SCALE GENOMIC DNA]</scope>
    <source>
        <strain evidence="2 3">5221</strain>
    </source>
</reference>
<comment type="caution">
    <text evidence="2">The sequence shown here is derived from an EMBL/GenBank/DDBJ whole genome shotgun (WGS) entry which is preliminary data.</text>
</comment>
<organism evidence="2 3">
    <name type="scientific">Brevibacterium rongguiense</name>
    <dbReference type="NCBI Taxonomy" id="2695267"/>
    <lineage>
        <taxon>Bacteria</taxon>
        <taxon>Bacillati</taxon>
        <taxon>Actinomycetota</taxon>
        <taxon>Actinomycetes</taxon>
        <taxon>Micrococcales</taxon>
        <taxon>Brevibacteriaceae</taxon>
        <taxon>Brevibacterium</taxon>
    </lineage>
</organism>
<dbReference type="NCBIfam" id="NF037959">
    <property type="entry name" value="MFS_SpdSyn"/>
    <property type="match status" value="1"/>
</dbReference>
<evidence type="ECO:0000313" key="3">
    <source>
        <dbReference type="Proteomes" id="UP000469215"/>
    </source>
</evidence>
<keyword evidence="3" id="KW-1185">Reference proteome</keyword>
<dbReference type="AlphaFoldDB" id="A0A6N9H9L6"/>
<dbReference type="SUPFAM" id="SSF53335">
    <property type="entry name" value="S-adenosyl-L-methionine-dependent methyltransferases"/>
    <property type="match status" value="1"/>
</dbReference>
<dbReference type="RefSeq" id="WP_160954157.1">
    <property type="nucleotide sequence ID" value="NZ_WWEQ01000073.1"/>
</dbReference>
<dbReference type="EMBL" id="WWEQ01000073">
    <property type="protein sequence ID" value="MYM20747.1"/>
    <property type="molecule type" value="Genomic_DNA"/>
</dbReference>
<keyword evidence="2" id="KW-0489">Methyltransferase</keyword>
<accession>A0A6N9H9L6</accession>
<evidence type="ECO:0000313" key="2">
    <source>
        <dbReference type="EMBL" id="MYM20747.1"/>
    </source>
</evidence>
<dbReference type="PANTHER" id="PTHR43317">
    <property type="entry name" value="THERMOSPERMINE SYNTHASE ACAULIS5"/>
    <property type="match status" value="1"/>
</dbReference>
<dbReference type="CDD" id="cd02440">
    <property type="entry name" value="AdoMet_MTases"/>
    <property type="match status" value="1"/>
</dbReference>
<gene>
    <name evidence="2" type="ORF">GSY69_12450</name>
</gene>
<dbReference type="Proteomes" id="UP000469215">
    <property type="component" value="Unassembled WGS sequence"/>
</dbReference>
<proteinExistence type="predicted"/>
<dbReference type="GO" id="GO:0006596">
    <property type="term" value="P:polyamine biosynthetic process"/>
    <property type="evidence" value="ECO:0007669"/>
    <property type="project" value="UniProtKB-KW"/>
</dbReference>
<protein>
    <submittedName>
        <fullName evidence="2">Methyltransferase type 11</fullName>
    </submittedName>
</protein>
<dbReference type="GO" id="GO:0008168">
    <property type="term" value="F:methyltransferase activity"/>
    <property type="evidence" value="ECO:0007669"/>
    <property type="project" value="UniProtKB-KW"/>
</dbReference>
<sequence>MGRRRGGREESIEAEIDTGTARLEPVPGEPDSWILYVNAVPSSPITASDPQRLDFEYLDWMGRVIDASFPAGQALRAAHIGAAACALPRWLDARRPGSRQTAIDIDARLLELVREWFELPRAPALRLRPGDGAHEITTFRPASLDLVVRDAFAGDATPGTLAGDAFFGASAAALRPSGLLLANVADRPPHRALRAEIARLRAVFAHVALVADPGQVRGRRWGNVVAVASAGPIDTLGTAKALRRGPAVATVLSGAQLDRYLGIAD</sequence>
<keyword evidence="1" id="KW-0620">Polyamine biosynthesis</keyword>
<dbReference type="GO" id="GO:0032259">
    <property type="term" value="P:methylation"/>
    <property type="evidence" value="ECO:0007669"/>
    <property type="project" value="UniProtKB-KW"/>
</dbReference>
<keyword evidence="2" id="KW-0808">Transferase</keyword>
<evidence type="ECO:0000256" key="1">
    <source>
        <dbReference type="ARBA" id="ARBA00023115"/>
    </source>
</evidence>
<dbReference type="InterPro" id="IPR029063">
    <property type="entry name" value="SAM-dependent_MTases_sf"/>
</dbReference>
<name>A0A6N9H9L6_9MICO</name>